<sequence>MLITMVPLLCFAAYCGHVKVIEAIFCYGKNVDAVHGFAALHCSQQPKEIMLPQLTHSSNVIGRGANVAASCHRGSTALQFSPQGNHTFLVKLFTQSTRNIDPKE</sequence>
<gene>
    <name evidence="2" type="ORF">BSAL_86155</name>
</gene>
<evidence type="ECO:0000313" key="2">
    <source>
        <dbReference type="EMBL" id="CUG79609.1"/>
    </source>
</evidence>
<dbReference type="Proteomes" id="UP000051952">
    <property type="component" value="Unassembled WGS sequence"/>
</dbReference>
<dbReference type="VEuPathDB" id="TriTrypDB:BSAL_86155"/>
<protein>
    <recommendedName>
        <fullName evidence="4">Secreted protein</fullName>
    </recommendedName>
</protein>
<reference evidence="3" key="1">
    <citation type="submission" date="2015-09" db="EMBL/GenBank/DDBJ databases">
        <authorList>
            <consortium name="Pathogen Informatics"/>
        </authorList>
    </citation>
    <scope>NUCLEOTIDE SEQUENCE [LARGE SCALE GENOMIC DNA]</scope>
    <source>
        <strain evidence="3">Lake Konstanz</strain>
    </source>
</reference>
<evidence type="ECO:0000313" key="3">
    <source>
        <dbReference type="Proteomes" id="UP000051952"/>
    </source>
</evidence>
<accession>A0A0S4J801</accession>
<proteinExistence type="predicted"/>
<dbReference type="AlphaFoldDB" id="A0A0S4J801"/>
<evidence type="ECO:0000256" key="1">
    <source>
        <dbReference type="SAM" id="SignalP"/>
    </source>
</evidence>
<dbReference type="SUPFAM" id="SSF48403">
    <property type="entry name" value="Ankyrin repeat"/>
    <property type="match status" value="1"/>
</dbReference>
<dbReference type="EMBL" id="CYKH01001039">
    <property type="protein sequence ID" value="CUG79609.1"/>
    <property type="molecule type" value="Genomic_DNA"/>
</dbReference>
<feature type="chain" id="PRO_5006622164" description="Secreted protein" evidence="1">
    <location>
        <begin position="24"/>
        <end position="104"/>
    </location>
</feature>
<feature type="signal peptide" evidence="1">
    <location>
        <begin position="1"/>
        <end position="23"/>
    </location>
</feature>
<keyword evidence="1" id="KW-0732">Signal</keyword>
<dbReference type="Gene3D" id="1.25.40.20">
    <property type="entry name" value="Ankyrin repeat-containing domain"/>
    <property type="match status" value="1"/>
</dbReference>
<keyword evidence="3" id="KW-1185">Reference proteome</keyword>
<organism evidence="2 3">
    <name type="scientific">Bodo saltans</name>
    <name type="common">Flagellated protozoan</name>
    <dbReference type="NCBI Taxonomy" id="75058"/>
    <lineage>
        <taxon>Eukaryota</taxon>
        <taxon>Discoba</taxon>
        <taxon>Euglenozoa</taxon>
        <taxon>Kinetoplastea</taxon>
        <taxon>Metakinetoplastina</taxon>
        <taxon>Eubodonida</taxon>
        <taxon>Bodonidae</taxon>
        <taxon>Bodo</taxon>
    </lineage>
</organism>
<name>A0A0S4J801_BODSA</name>
<dbReference type="InterPro" id="IPR036770">
    <property type="entry name" value="Ankyrin_rpt-contain_sf"/>
</dbReference>
<evidence type="ECO:0008006" key="4">
    <source>
        <dbReference type="Google" id="ProtNLM"/>
    </source>
</evidence>